<dbReference type="EMBL" id="WMEY01000001">
    <property type="protein sequence ID" value="MYL62183.1"/>
    <property type="molecule type" value="Genomic_DNA"/>
</dbReference>
<feature type="domain" description="Transcription regulator PadR N-terminal" evidence="1">
    <location>
        <begin position="14"/>
        <end position="85"/>
    </location>
</feature>
<evidence type="ECO:0000313" key="2">
    <source>
        <dbReference type="EMBL" id="MYL62183.1"/>
    </source>
</evidence>
<dbReference type="Gene3D" id="1.10.10.10">
    <property type="entry name" value="Winged helix-like DNA-binding domain superfamily/Winged helix DNA-binding domain"/>
    <property type="match status" value="1"/>
</dbReference>
<accession>A0A845EU03</accession>
<dbReference type="PANTHER" id="PTHR33169:SF14">
    <property type="entry name" value="TRANSCRIPTIONAL REGULATOR RV3488"/>
    <property type="match status" value="1"/>
</dbReference>
<dbReference type="InterPro" id="IPR036390">
    <property type="entry name" value="WH_DNA-bd_sf"/>
</dbReference>
<dbReference type="PANTHER" id="PTHR33169">
    <property type="entry name" value="PADR-FAMILY TRANSCRIPTIONAL REGULATOR"/>
    <property type="match status" value="1"/>
</dbReference>
<dbReference type="InterPro" id="IPR005149">
    <property type="entry name" value="Tscrpt_reg_PadR_N"/>
</dbReference>
<reference evidence="2 3" key="1">
    <citation type="submission" date="2019-11" db="EMBL/GenBank/DDBJ databases">
        <title>Genome sequences of 17 halophilic strains isolated from different environments.</title>
        <authorList>
            <person name="Furrow R.E."/>
        </authorList>
    </citation>
    <scope>NUCLEOTIDE SEQUENCE [LARGE SCALE GENOMIC DNA]</scope>
    <source>
        <strain evidence="2 3">22506_14_FS</strain>
    </source>
</reference>
<dbReference type="AlphaFoldDB" id="A0A845EU03"/>
<protein>
    <submittedName>
        <fullName evidence="2">PadR family transcriptional regulator</fullName>
    </submittedName>
</protein>
<sequence>MYSQMLKGLLEGSILSLISKKDTYGYELLEKLREGGFLHVSDGTIYPLLLRLEKEKLIESYTRPFETGPRRKYYFITEEGLLALKEIQDYWKDLKKSVNLFMENEEVK</sequence>
<evidence type="ECO:0000259" key="1">
    <source>
        <dbReference type="Pfam" id="PF03551"/>
    </source>
</evidence>
<dbReference type="SUPFAM" id="SSF46785">
    <property type="entry name" value="Winged helix' DNA-binding domain"/>
    <property type="match status" value="1"/>
</dbReference>
<dbReference type="Pfam" id="PF03551">
    <property type="entry name" value="PadR"/>
    <property type="match status" value="1"/>
</dbReference>
<comment type="caution">
    <text evidence="2">The sequence shown here is derived from an EMBL/GenBank/DDBJ whole genome shotgun (WGS) entry which is preliminary data.</text>
</comment>
<name>A0A845EU03_9BACL</name>
<dbReference type="Proteomes" id="UP000447833">
    <property type="component" value="Unassembled WGS sequence"/>
</dbReference>
<evidence type="ECO:0000313" key="3">
    <source>
        <dbReference type="Proteomes" id="UP000447833"/>
    </source>
</evidence>
<organism evidence="2 3">
    <name type="scientific">Guptibacillus hwajinpoensis</name>
    <dbReference type="NCBI Taxonomy" id="208199"/>
    <lineage>
        <taxon>Bacteria</taxon>
        <taxon>Bacillati</taxon>
        <taxon>Bacillota</taxon>
        <taxon>Bacilli</taxon>
        <taxon>Bacillales</taxon>
        <taxon>Guptibacillaceae</taxon>
        <taxon>Guptibacillus</taxon>
    </lineage>
</organism>
<gene>
    <name evidence="2" type="ORF">GLW07_02315</name>
</gene>
<dbReference type="InterPro" id="IPR036388">
    <property type="entry name" value="WH-like_DNA-bd_sf"/>
</dbReference>
<dbReference type="RefSeq" id="WP_159787801.1">
    <property type="nucleotide sequence ID" value="NZ_WMEY01000001.1"/>
</dbReference>
<proteinExistence type="predicted"/>
<dbReference type="InterPro" id="IPR052509">
    <property type="entry name" value="Metal_resp_DNA-bind_regulator"/>
</dbReference>